<dbReference type="Proteomes" id="UP000287033">
    <property type="component" value="Unassembled WGS sequence"/>
</dbReference>
<dbReference type="AlphaFoldDB" id="A0A401RN30"/>
<organism evidence="2 3">
    <name type="scientific">Chiloscyllium punctatum</name>
    <name type="common">Brownbanded bambooshark</name>
    <name type="synonym">Hemiscyllium punctatum</name>
    <dbReference type="NCBI Taxonomy" id="137246"/>
    <lineage>
        <taxon>Eukaryota</taxon>
        <taxon>Metazoa</taxon>
        <taxon>Chordata</taxon>
        <taxon>Craniata</taxon>
        <taxon>Vertebrata</taxon>
        <taxon>Chondrichthyes</taxon>
        <taxon>Elasmobranchii</taxon>
        <taxon>Galeomorphii</taxon>
        <taxon>Galeoidea</taxon>
        <taxon>Orectolobiformes</taxon>
        <taxon>Hemiscylliidae</taxon>
        <taxon>Chiloscyllium</taxon>
    </lineage>
</organism>
<dbReference type="EMBL" id="BEZZ01000001">
    <property type="protein sequence ID" value="GCC19500.1"/>
    <property type="molecule type" value="Genomic_DNA"/>
</dbReference>
<protein>
    <submittedName>
        <fullName evidence="2">Uncharacterized protein</fullName>
    </submittedName>
</protein>
<reference evidence="2 3" key="1">
    <citation type="journal article" date="2018" name="Nat. Ecol. Evol.">
        <title>Shark genomes provide insights into elasmobranch evolution and the origin of vertebrates.</title>
        <authorList>
            <person name="Hara Y"/>
            <person name="Yamaguchi K"/>
            <person name="Onimaru K"/>
            <person name="Kadota M"/>
            <person name="Koyanagi M"/>
            <person name="Keeley SD"/>
            <person name="Tatsumi K"/>
            <person name="Tanaka K"/>
            <person name="Motone F"/>
            <person name="Kageyama Y"/>
            <person name="Nozu R"/>
            <person name="Adachi N"/>
            <person name="Nishimura O"/>
            <person name="Nakagawa R"/>
            <person name="Tanegashima C"/>
            <person name="Kiyatake I"/>
            <person name="Matsumoto R"/>
            <person name="Murakumo K"/>
            <person name="Nishida K"/>
            <person name="Terakita A"/>
            <person name="Kuratani S"/>
            <person name="Sato K"/>
            <person name="Hyodo S Kuraku.S."/>
        </authorList>
    </citation>
    <scope>NUCLEOTIDE SEQUENCE [LARGE SCALE GENOMIC DNA]</scope>
</reference>
<proteinExistence type="predicted"/>
<evidence type="ECO:0000313" key="3">
    <source>
        <dbReference type="Proteomes" id="UP000287033"/>
    </source>
</evidence>
<evidence type="ECO:0000313" key="2">
    <source>
        <dbReference type="EMBL" id="GCC19500.1"/>
    </source>
</evidence>
<feature type="compositionally biased region" description="Basic and acidic residues" evidence="1">
    <location>
        <begin position="45"/>
        <end position="56"/>
    </location>
</feature>
<keyword evidence="3" id="KW-1185">Reference proteome</keyword>
<sequence length="95" mass="10918">MSEFEPLDLRPGIPILHEGFWAGRRLMDHGVEWEEALEDGEEDEGPKRMEADGGHRLEEREEVLVGRQTLDRKDVAVTMMEIEQDQGSKERAGEE</sequence>
<gene>
    <name evidence="2" type="ORF">chiPu_0000032</name>
</gene>
<evidence type="ECO:0000256" key="1">
    <source>
        <dbReference type="SAM" id="MobiDB-lite"/>
    </source>
</evidence>
<comment type="caution">
    <text evidence="2">The sequence shown here is derived from an EMBL/GenBank/DDBJ whole genome shotgun (WGS) entry which is preliminary data.</text>
</comment>
<accession>A0A401RN30</accession>
<name>A0A401RN30_CHIPU</name>
<feature type="region of interest" description="Disordered" evidence="1">
    <location>
        <begin position="36"/>
        <end position="56"/>
    </location>
</feature>